<dbReference type="Proteomes" id="UP000218418">
    <property type="component" value="Plasmid plasmid1"/>
</dbReference>
<dbReference type="AlphaFoldDB" id="A0A1Z4M2G1"/>
<accession>A0A1Z4M2G1</accession>
<keyword evidence="1" id="KW-0614">Plasmid</keyword>
<dbReference type="EMBL" id="AP018228">
    <property type="protein sequence ID" value="BAY87645.1"/>
    <property type="molecule type" value="Genomic_DNA"/>
</dbReference>
<sequence>MQQIDFERLAQNALFTEEAISFNVQDTELHLISCQGKAILFVIKNLPMLYEAEVMRCVSVQSLTFGNQQTFSN</sequence>
<evidence type="ECO:0000313" key="2">
    <source>
        <dbReference type="Proteomes" id="UP000218418"/>
    </source>
</evidence>
<name>A0A1Z4M2G1_9CYAN</name>
<gene>
    <name evidence="1" type="ORF">NIES267_71690</name>
</gene>
<protein>
    <submittedName>
        <fullName evidence="1">Uncharacterized protein</fullName>
    </submittedName>
</protein>
<evidence type="ECO:0000313" key="1">
    <source>
        <dbReference type="EMBL" id="BAY87645.1"/>
    </source>
</evidence>
<organism evidence="1 2">
    <name type="scientific">Calothrix parasitica NIES-267</name>
    <dbReference type="NCBI Taxonomy" id="1973488"/>
    <lineage>
        <taxon>Bacteria</taxon>
        <taxon>Bacillati</taxon>
        <taxon>Cyanobacteriota</taxon>
        <taxon>Cyanophyceae</taxon>
        <taxon>Nostocales</taxon>
        <taxon>Calotrichaceae</taxon>
        <taxon>Calothrix</taxon>
    </lineage>
</organism>
<keyword evidence="2" id="KW-1185">Reference proteome</keyword>
<proteinExistence type="predicted"/>
<geneLocation type="plasmid" evidence="2">
    <name>Plasmid1 dna</name>
</geneLocation>
<reference evidence="1 2" key="1">
    <citation type="submission" date="2017-06" db="EMBL/GenBank/DDBJ databases">
        <title>Genome sequencing of cyanobaciteial culture collection at National Institute for Environmental Studies (NIES).</title>
        <authorList>
            <person name="Hirose Y."/>
            <person name="Shimura Y."/>
            <person name="Fujisawa T."/>
            <person name="Nakamura Y."/>
            <person name="Kawachi M."/>
        </authorList>
    </citation>
    <scope>NUCLEOTIDE SEQUENCE [LARGE SCALE GENOMIC DNA]</scope>
    <source>
        <strain evidence="1 2">NIES-267</strain>
        <plasmid evidence="2">Plasmid1 dna</plasmid>
    </source>
</reference>